<feature type="transmembrane region" description="Helical" evidence="5">
    <location>
        <begin position="356"/>
        <end position="376"/>
    </location>
</feature>
<keyword evidence="4 5" id="KW-0472">Membrane</keyword>
<feature type="region of interest" description="Disordered" evidence="6">
    <location>
        <begin position="1069"/>
        <end position="1107"/>
    </location>
</feature>
<sequence length="1155" mass="127534">MSKNNDDQSNDFLSQWEAFKKEFLNDADDADFTSPYSSMHPHPADGSDDDGHTSDYTYESSASSRAHDDADNASDKGGDKSDDGKHSEMHSDERSDKHDDKHADEHADKGKKKARKSSHGESEFAQQIGLVKDITHELKELGWGSGFWGKWLWIIIAVLAVIALIIWAGVSFGTDLLWYNQLGFSSVLWVTWFMKIGLWVVYALLVGIVGFLAANWAIVKRPADENGDSYKYDKDGVTIIATHSMTSRRLRHISLWVSLIIGIIFGSQLMDNWNDILLMFHAQPFHQRDPQFGFDVGFYVFVLPGLRALIAGMQRLLFLALIASVVAHLVSGGIRFSVPDKHRSLFAMTKSARRQLAFWAFFLLGFTAVQILLGAFDSLTQTDDKFTGAGYTGTHVTIPAIIFAAVLVFTFALFFAIWLNTTKAIAEPMGEKVGFKKAMTAWKTPVIVLAIFVVLGLIAQVAAPQLLQSLVVNPNQQELESTYIQRNISATQKAFGLDKVEKVNYNATTTGKAGALASDAETTAQIRLLDPQVVAPTFRQLQQSKQYYSFQDTQMVDKYMIDGKSYDTVIGARELNLDGNDSRNWVNDHTVYTHGYGVVAAYGNRISKDGQPVFFEKGIPTQGKLTDSQHYEPRIYFSPNAPEYSIVGHEKGQKDWEFDYPSGSEGKLTEFTGNGGPKISNPFLKLIYSIKFGSLQMFFSDRVNSNSQILYRRSPVERVHRVAPYLEIDSRVYPAVVDGRVKWVLDAYTVSDQYPYSQKVDLHNSTQDALTQSSKTMKTLVSGEANYMRNSVKATVDAYDGHVDLYAWDPSDPVLKAWQSIFPHAYKPLSKISGDLMSHMRYPESLFKVQRKLLSTYHVTDAAQFFSGEDFWQVPTDPTLKANAAESGKQVSAALQSPYYLTMQTPNRKSPTFSLYTSFIPAGRDTREILTGYLSADSDAGNKAGVIGKNYGTLRLLELPKSTNVPGPGQAQNNFNASATVSRELNLLESGSTNVVRGNLLTLPIGGGLIYIQPVYVESSGTTRFPLLKKVLVAFGEHIGFADTLDEALDQVFGGDSGALAGDADNKAITKKTGQNGQNGQNGDANSGQDGQNGQNGEQNNAQTQQKNKQLTDALNDANKALNDADAALKAGDWSAYGKAQEALKEAIKRAAQEQ</sequence>
<dbReference type="PANTHER" id="PTHR39344">
    <property type="entry name" value="UPF0182 PROTEIN SLL1060"/>
    <property type="match status" value="1"/>
</dbReference>
<evidence type="ECO:0000256" key="1">
    <source>
        <dbReference type="ARBA" id="ARBA00022475"/>
    </source>
</evidence>
<evidence type="ECO:0000313" key="8">
    <source>
        <dbReference type="Proteomes" id="UP000715651"/>
    </source>
</evidence>
<reference evidence="7" key="1">
    <citation type="journal article" date="2021" name="PeerJ">
        <title>Extensive microbial diversity within the chicken gut microbiome revealed by metagenomics and culture.</title>
        <authorList>
            <person name="Gilroy R."/>
            <person name="Ravi A."/>
            <person name="Getino M."/>
            <person name="Pursley I."/>
            <person name="Horton D.L."/>
            <person name="Alikhan N.F."/>
            <person name="Baker D."/>
            <person name="Gharbi K."/>
            <person name="Hall N."/>
            <person name="Watson M."/>
            <person name="Adriaenssens E.M."/>
            <person name="Foster-Nyarko E."/>
            <person name="Jarju S."/>
            <person name="Secka A."/>
            <person name="Antonio M."/>
            <person name="Oren A."/>
            <person name="Chaudhuri R.R."/>
            <person name="La Ragione R."/>
            <person name="Hildebrand F."/>
            <person name="Pallen M.J."/>
        </authorList>
    </citation>
    <scope>NUCLEOTIDE SEQUENCE</scope>
    <source>
        <strain evidence="7">578</strain>
    </source>
</reference>
<feature type="transmembrane region" description="Helical" evidence="5">
    <location>
        <begin position="253"/>
        <end position="271"/>
    </location>
</feature>
<dbReference type="Proteomes" id="UP000715651">
    <property type="component" value="Unassembled WGS sequence"/>
</dbReference>
<feature type="compositionally biased region" description="Low complexity" evidence="6">
    <location>
        <begin position="1073"/>
        <end position="1107"/>
    </location>
</feature>
<name>A0A921FVL9_9BIFI</name>
<feature type="compositionally biased region" description="Basic and acidic residues" evidence="6">
    <location>
        <begin position="42"/>
        <end position="53"/>
    </location>
</feature>
<dbReference type="HAMAP" id="MF_01600">
    <property type="entry name" value="UPF0182"/>
    <property type="match status" value="1"/>
</dbReference>
<accession>A0A921FVL9</accession>
<feature type="transmembrane region" description="Helical" evidence="5">
    <location>
        <begin position="440"/>
        <end position="463"/>
    </location>
</feature>
<evidence type="ECO:0000256" key="2">
    <source>
        <dbReference type="ARBA" id="ARBA00022692"/>
    </source>
</evidence>
<evidence type="ECO:0000256" key="6">
    <source>
        <dbReference type="SAM" id="MobiDB-lite"/>
    </source>
</evidence>
<dbReference type="InterPro" id="IPR005372">
    <property type="entry name" value="UPF0182"/>
</dbReference>
<feature type="compositionally biased region" description="Basic and acidic residues" evidence="6">
    <location>
        <begin position="65"/>
        <end position="108"/>
    </location>
</feature>
<organism evidence="7 8">
    <name type="scientific">Aeriscardovia aeriphila</name>
    <dbReference type="NCBI Taxonomy" id="218139"/>
    <lineage>
        <taxon>Bacteria</taxon>
        <taxon>Bacillati</taxon>
        <taxon>Actinomycetota</taxon>
        <taxon>Actinomycetes</taxon>
        <taxon>Bifidobacteriales</taxon>
        <taxon>Bifidobacteriaceae</taxon>
        <taxon>Aeriscardovia</taxon>
    </lineage>
</organism>
<evidence type="ECO:0000313" key="7">
    <source>
        <dbReference type="EMBL" id="HJF18481.1"/>
    </source>
</evidence>
<evidence type="ECO:0000256" key="4">
    <source>
        <dbReference type="ARBA" id="ARBA00023136"/>
    </source>
</evidence>
<feature type="transmembrane region" description="Helical" evidence="5">
    <location>
        <begin position="200"/>
        <end position="219"/>
    </location>
</feature>
<dbReference type="GO" id="GO:0005576">
    <property type="term" value="C:extracellular region"/>
    <property type="evidence" value="ECO:0007669"/>
    <property type="project" value="TreeGrafter"/>
</dbReference>
<comment type="subcellular location">
    <subcellularLocation>
        <location evidence="5">Cell membrane</location>
        <topology evidence="5">Multi-pass membrane protein</topology>
    </subcellularLocation>
</comment>
<protein>
    <recommendedName>
        <fullName evidence="5">UPF0182 protein K8U78_04975</fullName>
    </recommendedName>
</protein>
<feature type="transmembrane region" description="Helical" evidence="5">
    <location>
        <begin position="316"/>
        <end position="336"/>
    </location>
</feature>
<evidence type="ECO:0000256" key="5">
    <source>
        <dbReference type="HAMAP-Rule" id="MF_01600"/>
    </source>
</evidence>
<feature type="transmembrane region" description="Helical" evidence="5">
    <location>
        <begin position="396"/>
        <end position="419"/>
    </location>
</feature>
<keyword evidence="3 5" id="KW-1133">Transmembrane helix</keyword>
<dbReference type="Pfam" id="PF03699">
    <property type="entry name" value="UPF0182"/>
    <property type="match status" value="1"/>
</dbReference>
<gene>
    <name evidence="7" type="ORF">K8U78_04975</name>
</gene>
<dbReference type="GO" id="GO:0005886">
    <property type="term" value="C:plasma membrane"/>
    <property type="evidence" value="ECO:0007669"/>
    <property type="project" value="UniProtKB-SubCell"/>
</dbReference>
<feature type="transmembrane region" description="Helical" evidence="5">
    <location>
        <begin position="151"/>
        <end position="170"/>
    </location>
</feature>
<evidence type="ECO:0000256" key="3">
    <source>
        <dbReference type="ARBA" id="ARBA00022989"/>
    </source>
</evidence>
<comment type="caution">
    <text evidence="7">The sequence shown here is derived from an EMBL/GenBank/DDBJ whole genome shotgun (WGS) entry which is preliminary data.</text>
</comment>
<dbReference type="AlphaFoldDB" id="A0A921FVL9"/>
<feature type="region of interest" description="Disordered" evidence="6">
    <location>
        <begin position="28"/>
        <end position="121"/>
    </location>
</feature>
<proteinExistence type="inferred from homology"/>
<comment type="similarity">
    <text evidence="5">Belongs to the UPF0182 family.</text>
</comment>
<dbReference type="PANTHER" id="PTHR39344:SF1">
    <property type="entry name" value="UPF0182 PROTEIN SLL1060"/>
    <property type="match status" value="1"/>
</dbReference>
<keyword evidence="1 5" id="KW-1003">Cell membrane</keyword>
<dbReference type="EMBL" id="DYWK01000006">
    <property type="protein sequence ID" value="HJF18481.1"/>
    <property type="molecule type" value="Genomic_DNA"/>
</dbReference>
<reference evidence="7" key="2">
    <citation type="submission" date="2021-09" db="EMBL/GenBank/DDBJ databases">
        <authorList>
            <person name="Gilroy R."/>
        </authorList>
    </citation>
    <scope>NUCLEOTIDE SEQUENCE</scope>
    <source>
        <strain evidence="7">578</strain>
    </source>
</reference>
<keyword evidence="2 5" id="KW-0812">Transmembrane</keyword>